<dbReference type="EMBL" id="ML769446">
    <property type="protein sequence ID" value="KAE9401435.1"/>
    <property type="molecule type" value="Genomic_DNA"/>
</dbReference>
<feature type="compositionally biased region" description="Acidic residues" evidence="1">
    <location>
        <begin position="43"/>
        <end position="56"/>
    </location>
</feature>
<feature type="compositionally biased region" description="Polar residues" evidence="1">
    <location>
        <begin position="22"/>
        <end position="31"/>
    </location>
</feature>
<sequence length="65" mass="7019">MSASTSSNLDIASSSNAQAFTSAIQGSSSATSHHDCSDKMIEEGEQEEWDDSEMQEYGELPEKES</sequence>
<organism evidence="2 3">
    <name type="scientific">Gymnopus androsaceus JB14</name>
    <dbReference type="NCBI Taxonomy" id="1447944"/>
    <lineage>
        <taxon>Eukaryota</taxon>
        <taxon>Fungi</taxon>
        <taxon>Dikarya</taxon>
        <taxon>Basidiomycota</taxon>
        <taxon>Agaricomycotina</taxon>
        <taxon>Agaricomycetes</taxon>
        <taxon>Agaricomycetidae</taxon>
        <taxon>Agaricales</taxon>
        <taxon>Marasmiineae</taxon>
        <taxon>Omphalotaceae</taxon>
        <taxon>Gymnopus</taxon>
    </lineage>
</organism>
<feature type="region of interest" description="Disordered" evidence="1">
    <location>
        <begin position="22"/>
        <end position="65"/>
    </location>
</feature>
<gene>
    <name evidence="2" type="ORF">BT96DRAFT_992154</name>
</gene>
<accession>A0A6A4HXZ3</accession>
<dbReference type="Proteomes" id="UP000799118">
    <property type="component" value="Unassembled WGS sequence"/>
</dbReference>
<proteinExistence type="predicted"/>
<keyword evidence="3" id="KW-1185">Reference proteome</keyword>
<evidence type="ECO:0000313" key="2">
    <source>
        <dbReference type="EMBL" id="KAE9401435.1"/>
    </source>
</evidence>
<feature type="compositionally biased region" description="Basic and acidic residues" evidence="1">
    <location>
        <begin position="32"/>
        <end position="42"/>
    </location>
</feature>
<evidence type="ECO:0000313" key="3">
    <source>
        <dbReference type="Proteomes" id="UP000799118"/>
    </source>
</evidence>
<reference evidence="2" key="1">
    <citation type="journal article" date="2019" name="Environ. Microbiol.">
        <title>Fungal ecological strategies reflected in gene transcription - a case study of two litter decomposers.</title>
        <authorList>
            <person name="Barbi F."/>
            <person name="Kohler A."/>
            <person name="Barry K."/>
            <person name="Baskaran P."/>
            <person name="Daum C."/>
            <person name="Fauchery L."/>
            <person name="Ihrmark K."/>
            <person name="Kuo A."/>
            <person name="LaButti K."/>
            <person name="Lipzen A."/>
            <person name="Morin E."/>
            <person name="Grigoriev I.V."/>
            <person name="Henrissat B."/>
            <person name="Lindahl B."/>
            <person name="Martin F."/>
        </authorList>
    </citation>
    <scope>NUCLEOTIDE SEQUENCE</scope>
    <source>
        <strain evidence="2">JB14</strain>
    </source>
</reference>
<dbReference type="AlphaFoldDB" id="A0A6A4HXZ3"/>
<protein>
    <submittedName>
        <fullName evidence="2">Uncharacterized protein</fullName>
    </submittedName>
</protein>
<name>A0A6A4HXZ3_9AGAR</name>
<evidence type="ECO:0000256" key="1">
    <source>
        <dbReference type="SAM" id="MobiDB-lite"/>
    </source>
</evidence>